<keyword evidence="2" id="KW-1185">Reference proteome</keyword>
<reference evidence="1 2" key="1">
    <citation type="submission" date="2021-06" db="EMBL/GenBank/DDBJ databases">
        <title>Caerostris darwini draft genome.</title>
        <authorList>
            <person name="Kono N."/>
            <person name="Arakawa K."/>
        </authorList>
    </citation>
    <scope>NUCLEOTIDE SEQUENCE [LARGE SCALE GENOMIC DNA]</scope>
</reference>
<evidence type="ECO:0000313" key="1">
    <source>
        <dbReference type="EMBL" id="GIY14426.1"/>
    </source>
</evidence>
<dbReference type="EMBL" id="BPLQ01005362">
    <property type="protein sequence ID" value="GIY14426.1"/>
    <property type="molecule type" value="Genomic_DNA"/>
</dbReference>
<protein>
    <submittedName>
        <fullName evidence="1">Uncharacterized protein</fullName>
    </submittedName>
</protein>
<organism evidence="1 2">
    <name type="scientific">Caerostris darwini</name>
    <dbReference type="NCBI Taxonomy" id="1538125"/>
    <lineage>
        <taxon>Eukaryota</taxon>
        <taxon>Metazoa</taxon>
        <taxon>Ecdysozoa</taxon>
        <taxon>Arthropoda</taxon>
        <taxon>Chelicerata</taxon>
        <taxon>Arachnida</taxon>
        <taxon>Araneae</taxon>
        <taxon>Araneomorphae</taxon>
        <taxon>Entelegynae</taxon>
        <taxon>Araneoidea</taxon>
        <taxon>Araneidae</taxon>
        <taxon>Caerostris</taxon>
    </lineage>
</organism>
<proteinExistence type="predicted"/>
<sequence length="102" mass="11224">MEAKLPADKNECQSGMGNLNLISYLQTGNFGDGNLRSFFSTIRLGGSLSNNRSLNSVKANFPVIEVGFPKEMDAKLDANGRQTPGKWTPNACRQTWMPIWDG</sequence>
<name>A0AAV4R291_9ARAC</name>
<gene>
    <name evidence="1" type="ORF">CDAR_63801</name>
</gene>
<accession>A0AAV4R291</accession>
<comment type="caution">
    <text evidence="1">The sequence shown here is derived from an EMBL/GenBank/DDBJ whole genome shotgun (WGS) entry which is preliminary data.</text>
</comment>
<evidence type="ECO:0000313" key="2">
    <source>
        <dbReference type="Proteomes" id="UP001054837"/>
    </source>
</evidence>
<dbReference type="Proteomes" id="UP001054837">
    <property type="component" value="Unassembled WGS sequence"/>
</dbReference>
<dbReference type="AlphaFoldDB" id="A0AAV4R291"/>